<dbReference type="Pfam" id="PF00069">
    <property type="entry name" value="Pkinase"/>
    <property type="match status" value="1"/>
</dbReference>
<dbReference type="Gene3D" id="3.30.200.20">
    <property type="entry name" value="Phosphorylase Kinase, domain 1"/>
    <property type="match status" value="1"/>
</dbReference>
<keyword evidence="16" id="KW-1185">Reference proteome</keyword>
<gene>
    <name evidence="15" type="ORF">J3Q64DRAFT_1645187</name>
</gene>
<accession>A0ABR3AT17</accession>
<evidence type="ECO:0000256" key="6">
    <source>
        <dbReference type="ARBA" id="ARBA00022777"/>
    </source>
</evidence>
<keyword evidence="5 11" id="KW-0547">Nucleotide-binding</keyword>
<evidence type="ECO:0000256" key="7">
    <source>
        <dbReference type="ARBA" id="ARBA00022840"/>
    </source>
</evidence>
<evidence type="ECO:0000256" key="8">
    <source>
        <dbReference type="ARBA" id="ARBA00023193"/>
    </source>
</evidence>
<evidence type="ECO:0000256" key="11">
    <source>
        <dbReference type="PROSITE-ProRule" id="PRU10141"/>
    </source>
</evidence>
<evidence type="ECO:0000256" key="10">
    <source>
        <dbReference type="ARBA" id="ARBA00042914"/>
    </source>
</evidence>
<dbReference type="Proteomes" id="UP001448207">
    <property type="component" value="Unassembled WGS sequence"/>
</dbReference>
<evidence type="ECO:0000256" key="4">
    <source>
        <dbReference type="ARBA" id="ARBA00022679"/>
    </source>
</evidence>
<dbReference type="PANTHER" id="PTHR11042:SF187">
    <property type="entry name" value="EUKARYOTIC TRANSLATION INITIATION FACTOR 2-ALPHA KINASE 2"/>
    <property type="match status" value="1"/>
</dbReference>
<dbReference type="EC" id="2.7.11.1" evidence="1"/>
<dbReference type="Pfam" id="PF22949">
    <property type="entry name" value="HRI2_3H"/>
    <property type="match status" value="1"/>
</dbReference>
<dbReference type="SMART" id="SM00220">
    <property type="entry name" value="S_TKc"/>
    <property type="match status" value="1"/>
</dbReference>
<comment type="similarity">
    <text evidence="9">Belongs to the protein kinase superfamily. Ser/Thr protein kinase family. GCN2 subfamily.</text>
</comment>
<evidence type="ECO:0000256" key="2">
    <source>
        <dbReference type="ARBA" id="ARBA00022527"/>
    </source>
</evidence>
<feature type="non-terminal residue" evidence="15">
    <location>
        <position position="1"/>
    </location>
</feature>
<feature type="domain" description="Protein kinase" evidence="14">
    <location>
        <begin position="105"/>
        <end position="458"/>
    </location>
</feature>
<comment type="caution">
    <text evidence="15">The sequence shown here is derived from an EMBL/GenBank/DDBJ whole genome shotgun (WGS) entry which is preliminary data.</text>
</comment>
<evidence type="ECO:0000313" key="16">
    <source>
        <dbReference type="Proteomes" id="UP001448207"/>
    </source>
</evidence>
<dbReference type="PROSITE" id="PS50011">
    <property type="entry name" value="PROTEIN_KINASE_DOM"/>
    <property type="match status" value="1"/>
</dbReference>
<evidence type="ECO:0000256" key="1">
    <source>
        <dbReference type="ARBA" id="ARBA00012513"/>
    </source>
</evidence>
<dbReference type="PROSITE" id="PS00107">
    <property type="entry name" value="PROTEIN_KINASE_ATP"/>
    <property type="match status" value="1"/>
</dbReference>
<keyword evidence="2 12" id="KW-0723">Serine/threonine-protein kinase</keyword>
<dbReference type="InterPro" id="IPR008271">
    <property type="entry name" value="Ser/Thr_kinase_AS"/>
</dbReference>
<organism evidence="15 16">
    <name type="scientific">Phycomyces blakesleeanus</name>
    <dbReference type="NCBI Taxonomy" id="4837"/>
    <lineage>
        <taxon>Eukaryota</taxon>
        <taxon>Fungi</taxon>
        <taxon>Fungi incertae sedis</taxon>
        <taxon>Mucoromycota</taxon>
        <taxon>Mucoromycotina</taxon>
        <taxon>Mucoromycetes</taxon>
        <taxon>Mucorales</taxon>
        <taxon>Phycomycetaceae</taxon>
        <taxon>Phycomyces</taxon>
    </lineage>
</organism>
<dbReference type="Gene3D" id="1.10.510.10">
    <property type="entry name" value="Transferase(Phosphotransferase) domain 1"/>
    <property type="match status" value="1"/>
</dbReference>
<keyword evidence="6" id="KW-0418">Kinase</keyword>
<evidence type="ECO:0000259" key="14">
    <source>
        <dbReference type="PROSITE" id="PS50011"/>
    </source>
</evidence>
<dbReference type="PROSITE" id="PS00108">
    <property type="entry name" value="PROTEIN_KINASE_ST"/>
    <property type="match status" value="1"/>
</dbReference>
<dbReference type="InterPro" id="IPR050339">
    <property type="entry name" value="CC_SR_Kinase"/>
</dbReference>
<evidence type="ECO:0000256" key="5">
    <source>
        <dbReference type="ARBA" id="ARBA00022741"/>
    </source>
</evidence>
<sequence>DSKRHQTKMLLVSLIESFCRSYGDTPEANHKVFFLICQTLSSFGIIDSEFVDEVASARSSYNRSFQNLFYTVVQHISSSLESKSTHRSDLLFNLSIQNSRYRNDFIEVSMLGKGGFASAWRARNKLDDIEYAVKKIRLGKDLDDDGINPYERIFRESKNLARLEHHNVVRYYSSWLEYTPADTPITSSDEGSCDEFGYTKSRQRKKSTSEESFGAGWTLFIQMQLCPTTLHEYIRFRNKKYSETNRDQTDSGRNIEIFSQILEGAAYIHGQGLIHRDLKPSNIFLECMWEEAWVPKIGDFGLASAVIHDSDNGYEKNYSLSMPQSFYSHLENHNHNSNNNKNINNINNDLSRSAEPAGLSTSLDSSDVQTIFKKRPRLHRMRTSGVGTRTYASPEQLAHPPQAYDEKSDIYSLGIIFFELCQPFVTAMERADAIDHLKKGIFPEGFVEKHPKEASTHK</sequence>
<dbReference type="InterPro" id="IPR000719">
    <property type="entry name" value="Prot_kinase_dom"/>
</dbReference>
<dbReference type="InterPro" id="IPR054521">
    <property type="entry name" value="HRI2_3H"/>
</dbReference>
<keyword evidence="4" id="KW-0808">Transferase</keyword>
<evidence type="ECO:0000313" key="15">
    <source>
        <dbReference type="EMBL" id="KAL0079287.1"/>
    </source>
</evidence>
<feature type="binding site" evidence="11">
    <location>
        <position position="135"/>
    </location>
    <ligand>
        <name>ATP</name>
        <dbReference type="ChEBI" id="CHEBI:30616"/>
    </ligand>
</feature>
<dbReference type="PANTHER" id="PTHR11042">
    <property type="entry name" value="EUKARYOTIC TRANSLATION INITIATION FACTOR 2-ALPHA KINASE EIF2-ALPHA KINASE -RELATED"/>
    <property type="match status" value="1"/>
</dbReference>
<feature type="compositionally biased region" description="Low complexity" evidence="13">
    <location>
        <begin position="335"/>
        <end position="348"/>
    </location>
</feature>
<keyword evidence="3" id="KW-0597">Phosphoprotein</keyword>
<proteinExistence type="inferred from homology"/>
<feature type="region of interest" description="Disordered" evidence="13">
    <location>
        <begin position="334"/>
        <end position="362"/>
    </location>
</feature>
<keyword evidence="8" id="KW-0652">Protein synthesis inhibitor</keyword>
<evidence type="ECO:0000256" key="13">
    <source>
        <dbReference type="SAM" id="MobiDB-lite"/>
    </source>
</evidence>
<dbReference type="SUPFAM" id="SSF56112">
    <property type="entry name" value="Protein kinase-like (PK-like)"/>
    <property type="match status" value="1"/>
</dbReference>
<dbReference type="InterPro" id="IPR017441">
    <property type="entry name" value="Protein_kinase_ATP_BS"/>
</dbReference>
<name>A0ABR3AT17_PHYBL</name>
<dbReference type="EMBL" id="JBCLYO010000022">
    <property type="protein sequence ID" value="KAL0079287.1"/>
    <property type="molecule type" value="Genomic_DNA"/>
</dbReference>
<evidence type="ECO:0000256" key="9">
    <source>
        <dbReference type="ARBA" id="ARBA00037982"/>
    </source>
</evidence>
<dbReference type="InterPro" id="IPR011009">
    <property type="entry name" value="Kinase-like_dom_sf"/>
</dbReference>
<keyword evidence="7 11" id="KW-0067">ATP-binding</keyword>
<reference evidence="15 16" key="1">
    <citation type="submission" date="2024-04" db="EMBL/GenBank/DDBJ databases">
        <title>Symmetric and asymmetric DNA N6-adenine methylation regulates different biological responses in Mucorales.</title>
        <authorList>
            <consortium name="Lawrence Berkeley National Laboratory"/>
            <person name="Lax C."/>
            <person name="Mondo S.J."/>
            <person name="Osorio-Concepcion M."/>
            <person name="Muszewska A."/>
            <person name="Corrochano-Luque M."/>
            <person name="Gutierrez G."/>
            <person name="Riley R."/>
            <person name="Lipzen A."/>
            <person name="Guo J."/>
            <person name="Hundley H."/>
            <person name="Amirebrahimi M."/>
            <person name="Ng V."/>
            <person name="Lorenzo-Gutierrez D."/>
            <person name="Binder U."/>
            <person name="Yang J."/>
            <person name="Song Y."/>
            <person name="Canovas D."/>
            <person name="Navarro E."/>
            <person name="Freitag M."/>
            <person name="Gabaldon T."/>
            <person name="Grigoriev I.V."/>
            <person name="Corrochano L.M."/>
            <person name="Nicolas F.E."/>
            <person name="Garre V."/>
        </authorList>
    </citation>
    <scope>NUCLEOTIDE SEQUENCE [LARGE SCALE GENOMIC DNA]</scope>
    <source>
        <strain evidence="15 16">L51</strain>
    </source>
</reference>
<evidence type="ECO:0000256" key="12">
    <source>
        <dbReference type="RuleBase" id="RU000304"/>
    </source>
</evidence>
<evidence type="ECO:0000256" key="3">
    <source>
        <dbReference type="ARBA" id="ARBA00022553"/>
    </source>
</evidence>
<dbReference type="CDD" id="cd13996">
    <property type="entry name" value="STKc_EIF2AK"/>
    <property type="match status" value="1"/>
</dbReference>
<protein>
    <recommendedName>
        <fullName evidence="1">non-specific serine/threonine protein kinase</fullName>
        <ecNumber evidence="1">2.7.11.1</ecNumber>
    </recommendedName>
    <alternativeName>
        <fullName evidence="10">Heme-regulated eukaryotic initiation factor eIF-2-alpha kinase</fullName>
    </alternativeName>
</protein>